<evidence type="ECO:0000313" key="3">
    <source>
        <dbReference type="Proteomes" id="UP000287651"/>
    </source>
</evidence>
<comment type="caution">
    <text evidence="2">The sequence shown here is derived from an EMBL/GenBank/DDBJ whole genome shotgun (WGS) entry which is preliminary data.</text>
</comment>
<evidence type="ECO:0000313" key="2">
    <source>
        <dbReference type="EMBL" id="RRT83456.1"/>
    </source>
</evidence>
<sequence>MAAQHRGRRGVGASDNSDDAVRESDASISATAVGDIWGSGNGKGAGERGDRGLRLKAALMLAMVFGCDRMAIAAMRCSSDPSLQKLPVAISRYHLTCSQPAAIPHYTSYQQRSLAPTPTGHYCYLYFCPHQPSAIHATIDLFYHNYTTLLPLFFPCYSSVDHTAVALSITTFPSSASSSLYRSCTLAAITSTIATYKQPAPPLVAMQSYRSHSGRCYCPVLPPSSLLLPDLDSLGCHPSTT</sequence>
<name>A0A427B4T4_ENSVE</name>
<proteinExistence type="predicted"/>
<gene>
    <name evidence="2" type="ORF">B296_00011975</name>
</gene>
<evidence type="ECO:0000256" key="1">
    <source>
        <dbReference type="SAM" id="MobiDB-lite"/>
    </source>
</evidence>
<organism evidence="2 3">
    <name type="scientific">Ensete ventricosum</name>
    <name type="common">Abyssinian banana</name>
    <name type="synonym">Musa ensete</name>
    <dbReference type="NCBI Taxonomy" id="4639"/>
    <lineage>
        <taxon>Eukaryota</taxon>
        <taxon>Viridiplantae</taxon>
        <taxon>Streptophyta</taxon>
        <taxon>Embryophyta</taxon>
        <taxon>Tracheophyta</taxon>
        <taxon>Spermatophyta</taxon>
        <taxon>Magnoliopsida</taxon>
        <taxon>Liliopsida</taxon>
        <taxon>Zingiberales</taxon>
        <taxon>Musaceae</taxon>
        <taxon>Ensete</taxon>
    </lineage>
</organism>
<feature type="region of interest" description="Disordered" evidence="1">
    <location>
        <begin position="1"/>
        <end position="24"/>
    </location>
</feature>
<dbReference type="Proteomes" id="UP000287651">
    <property type="component" value="Unassembled WGS sequence"/>
</dbReference>
<reference evidence="2 3" key="1">
    <citation type="journal article" date="2014" name="Agronomy (Basel)">
        <title>A Draft Genome Sequence for Ensete ventricosum, the Drought-Tolerant Tree Against Hunger.</title>
        <authorList>
            <person name="Harrison J."/>
            <person name="Moore K.A."/>
            <person name="Paszkiewicz K."/>
            <person name="Jones T."/>
            <person name="Grant M."/>
            <person name="Ambacheew D."/>
            <person name="Muzemil S."/>
            <person name="Studholme D.J."/>
        </authorList>
    </citation>
    <scope>NUCLEOTIDE SEQUENCE [LARGE SCALE GENOMIC DNA]</scope>
</reference>
<accession>A0A427B4T4</accession>
<dbReference type="EMBL" id="AMZH03000490">
    <property type="protein sequence ID" value="RRT83456.1"/>
    <property type="molecule type" value="Genomic_DNA"/>
</dbReference>
<protein>
    <submittedName>
        <fullName evidence="2">Uncharacterized protein</fullName>
    </submittedName>
</protein>
<dbReference type="AlphaFoldDB" id="A0A427B4T4"/>